<evidence type="ECO:0000313" key="2">
    <source>
        <dbReference type="EMBL" id="CAF1743117.1"/>
    </source>
</evidence>
<reference evidence="2" key="1">
    <citation type="submission" date="2021-01" db="EMBL/GenBank/DDBJ databases">
        <authorList>
            <consortium name="Genoscope - CEA"/>
            <person name="William W."/>
        </authorList>
    </citation>
    <scope>NUCLEOTIDE SEQUENCE</scope>
</reference>
<gene>
    <name evidence="2" type="ORF">DARMORV10_C09P34290.1</name>
</gene>
<feature type="region of interest" description="Disordered" evidence="1">
    <location>
        <begin position="399"/>
        <end position="428"/>
    </location>
</feature>
<dbReference type="Proteomes" id="UP001295469">
    <property type="component" value="Chromosome C09"/>
</dbReference>
<dbReference type="AlphaFoldDB" id="A0A816ITL2"/>
<organism evidence="2">
    <name type="scientific">Brassica napus</name>
    <name type="common">Rape</name>
    <dbReference type="NCBI Taxonomy" id="3708"/>
    <lineage>
        <taxon>Eukaryota</taxon>
        <taxon>Viridiplantae</taxon>
        <taxon>Streptophyta</taxon>
        <taxon>Embryophyta</taxon>
        <taxon>Tracheophyta</taxon>
        <taxon>Spermatophyta</taxon>
        <taxon>Magnoliopsida</taxon>
        <taxon>eudicotyledons</taxon>
        <taxon>Gunneridae</taxon>
        <taxon>Pentapetalae</taxon>
        <taxon>rosids</taxon>
        <taxon>malvids</taxon>
        <taxon>Brassicales</taxon>
        <taxon>Brassicaceae</taxon>
        <taxon>Brassiceae</taxon>
        <taxon>Brassica</taxon>
    </lineage>
</organism>
<sequence>MLFCFYSLIFKQVHEYFLLDVGKLADQIRYNYRITSLNKYPVGEIGLNQTKIEGCKGIVKTLCLSIWVQFPRILHPMKWLVLAKNGAPKLNEQSICALNPGSKKLICRKGIDYDYFESCFEVRKSLYDHQHDARRSDHIFNLAQLKDASEEDKTDSGLSQMAKILVHEVQHSVLMSKLLYQSNMLYRLTFKTCLLDYGGLELLLKPLQTTRSIENPDEIYLPILPFMSVTFRSDHLDDDLTHLAPPVEFRMTFVKYNRKRKKRRWKRRLIEDDEGVSGASEARKALLFDEGTSADTIAGITAEAVEGSGEKVLGGEAVQFQRVPKWIVVEDKVLEDLVPSQALDDADLMVEGVILSDSELMVEGEILSDSELKVEDGIDDEQEGEQGEITDIMEEEVLGGEDGGEEGGDEQTEVNDIPNEGSVEKAAKKKSAKTEEVWQGEQQRSGFVQGFISLRKKLMAKDLAKNGDKGTAPAKKASPKEYMMVYACYRFGLRFTLVKHRLGSWYDSHLLSHLVFSGFMRCQGWDETLVSIAQFDNCNWGYDLI</sequence>
<name>A0A816ITL2_BRANA</name>
<feature type="compositionally biased region" description="Acidic residues" evidence="1">
    <location>
        <begin position="399"/>
        <end position="413"/>
    </location>
</feature>
<proteinExistence type="predicted"/>
<accession>A0A816ITL2</accession>
<dbReference type="EMBL" id="HG994373">
    <property type="protein sequence ID" value="CAF1743117.1"/>
    <property type="molecule type" value="Genomic_DNA"/>
</dbReference>
<protein>
    <submittedName>
        <fullName evidence="2">(rape) hypothetical protein</fullName>
    </submittedName>
</protein>
<evidence type="ECO:0000256" key="1">
    <source>
        <dbReference type="SAM" id="MobiDB-lite"/>
    </source>
</evidence>